<dbReference type="InterPro" id="IPR024344">
    <property type="entry name" value="MDMPI_metal-binding"/>
</dbReference>
<dbReference type="Gene3D" id="1.20.120.450">
    <property type="entry name" value="dinb family like domain"/>
    <property type="match status" value="1"/>
</dbReference>
<sequence length="192" mass="20596">MTLLTPSVEQLGRVLNAVGRLVSSIREGQWSDPTPCTDWTVKDLVNHLVDVNLAVAASLKHQAPPEPGGTENLNSAPVDAYVRSSETVRAAFDQPRVLELTYQGPFGETTGAALLHVRLADLLTHGWDLARATGQPVDLPEELAEQALAFVRRQFTTPVRTGRFDPAQAISEDAPAIDRLAAFLGRPVAGAG</sequence>
<protein>
    <submittedName>
        <fullName evidence="2">TIGR03086 family protein</fullName>
    </submittedName>
</protein>
<keyword evidence="3" id="KW-1185">Reference proteome</keyword>
<evidence type="ECO:0000259" key="1">
    <source>
        <dbReference type="Pfam" id="PF11716"/>
    </source>
</evidence>
<dbReference type="OrthoDB" id="5185819at2"/>
<feature type="domain" description="Mycothiol-dependent maleylpyruvate isomerase metal-binding" evidence="1">
    <location>
        <begin position="15"/>
        <end position="130"/>
    </location>
</feature>
<reference evidence="3" key="1">
    <citation type="submission" date="2016-10" db="EMBL/GenBank/DDBJ databases">
        <authorList>
            <person name="Varghese N."/>
            <person name="Submissions S."/>
        </authorList>
    </citation>
    <scope>NUCLEOTIDE SEQUENCE [LARGE SCALE GENOMIC DNA]</scope>
    <source>
        <strain evidence="3">CGMCC 4.3530</strain>
    </source>
</reference>
<evidence type="ECO:0000313" key="3">
    <source>
        <dbReference type="Proteomes" id="UP000199529"/>
    </source>
</evidence>
<evidence type="ECO:0000313" key="2">
    <source>
        <dbReference type="EMBL" id="SDZ16095.1"/>
    </source>
</evidence>
<dbReference type="InterPro" id="IPR017520">
    <property type="entry name" value="CHP03086"/>
</dbReference>
<dbReference type="AlphaFoldDB" id="A0A1H3QSW4"/>
<accession>A0A1H3QSW4</accession>
<dbReference type="NCBIfam" id="TIGR03083">
    <property type="entry name" value="maleylpyruvate isomerase family mycothiol-dependent enzyme"/>
    <property type="match status" value="1"/>
</dbReference>
<dbReference type="RefSeq" id="WP_093274669.1">
    <property type="nucleotide sequence ID" value="NZ_FNOK01000049.1"/>
</dbReference>
<dbReference type="NCBIfam" id="TIGR03086">
    <property type="entry name" value="TIGR03086 family metal-binding protein"/>
    <property type="match status" value="1"/>
</dbReference>
<organism evidence="2 3">
    <name type="scientific">Saccharopolyspora shandongensis</name>
    <dbReference type="NCBI Taxonomy" id="418495"/>
    <lineage>
        <taxon>Bacteria</taxon>
        <taxon>Bacillati</taxon>
        <taxon>Actinomycetota</taxon>
        <taxon>Actinomycetes</taxon>
        <taxon>Pseudonocardiales</taxon>
        <taxon>Pseudonocardiaceae</taxon>
        <taxon>Saccharopolyspora</taxon>
    </lineage>
</organism>
<proteinExistence type="predicted"/>
<dbReference type="InterPro" id="IPR034660">
    <property type="entry name" value="DinB/YfiT-like"/>
</dbReference>
<gene>
    <name evidence="2" type="ORF">SAMN05216215_104942</name>
</gene>
<dbReference type="Pfam" id="PF11716">
    <property type="entry name" value="MDMPI_N"/>
    <property type="match status" value="1"/>
</dbReference>
<dbReference type="STRING" id="418495.SAMN05216215_104942"/>
<dbReference type="GO" id="GO:0046872">
    <property type="term" value="F:metal ion binding"/>
    <property type="evidence" value="ECO:0007669"/>
    <property type="project" value="InterPro"/>
</dbReference>
<dbReference type="EMBL" id="FNOK01000049">
    <property type="protein sequence ID" value="SDZ16095.1"/>
    <property type="molecule type" value="Genomic_DNA"/>
</dbReference>
<dbReference type="SUPFAM" id="SSF109854">
    <property type="entry name" value="DinB/YfiT-like putative metalloenzymes"/>
    <property type="match status" value="1"/>
</dbReference>
<name>A0A1H3QSW4_9PSEU</name>
<dbReference type="Proteomes" id="UP000199529">
    <property type="component" value="Unassembled WGS sequence"/>
</dbReference>
<dbReference type="InterPro" id="IPR017517">
    <property type="entry name" value="Maleyloyr_isom"/>
</dbReference>